<name>A0ABT3TNI4_9ACTN</name>
<feature type="transmembrane region" description="Helical" evidence="2">
    <location>
        <begin position="113"/>
        <end position="134"/>
    </location>
</feature>
<organism evidence="4 5">
    <name type="scientific">Streptomyces beihaiensis</name>
    <dbReference type="NCBI Taxonomy" id="2984495"/>
    <lineage>
        <taxon>Bacteria</taxon>
        <taxon>Bacillati</taxon>
        <taxon>Actinomycetota</taxon>
        <taxon>Actinomycetes</taxon>
        <taxon>Kitasatosporales</taxon>
        <taxon>Streptomycetaceae</taxon>
        <taxon>Streptomyces</taxon>
    </lineage>
</organism>
<evidence type="ECO:0000313" key="4">
    <source>
        <dbReference type="EMBL" id="MCX3058608.1"/>
    </source>
</evidence>
<keyword evidence="2" id="KW-0812">Transmembrane</keyword>
<dbReference type="Proteomes" id="UP001163064">
    <property type="component" value="Unassembled WGS sequence"/>
</dbReference>
<reference evidence="4" key="1">
    <citation type="submission" date="2022-10" db="EMBL/GenBank/DDBJ databases">
        <title>Streptomyces beihaiensis sp. nov., a chitin degrading actinobacterium, isolated from shrimp pond soil.</title>
        <authorList>
            <person name="Xie J."/>
            <person name="Shen N."/>
        </authorList>
    </citation>
    <scope>NUCLEOTIDE SEQUENCE</scope>
    <source>
        <strain evidence="4">GXMU-J5</strain>
    </source>
</reference>
<accession>A0ABT3TNI4</accession>
<comment type="caution">
    <text evidence="4">The sequence shown here is derived from an EMBL/GenBank/DDBJ whole genome shotgun (WGS) entry which is preliminary data.</text>
</comment>
<feature type="region of interest" description="Disordered" evidence="1">
    <location>
        <begin position="1"/>
        <end position="82"/>
    </location>
</feature>
<feature type="compositionally biased region" description="Gly residues" evidence="1">
    <location>
        <begin position="158"/>
        <end position="168"/>
    </location>
</feature>
<keyword evidence="2" id="KW-1133">Transmembrane helix</keyword>
<gene>
    <name evidence="4" type="ORF">OFY01_02235</name>
</gene>
<feature type="compositionally biased region" description="Low complexity" evidence="1">
    <location>
        <begin position="169"/>
        <end position="179"/>
    </location>
</feature>
<evidence type="ECO:0000256" key="1">
    <source>
        <dbReference type="SAM" id="MobiDB-lite"/>
    </source>
</evidence>
<dbReference type="Pfam" id="PF10708">
    <property type="entry name" value="DUF2510"/>
    <property type="match status" value="1"/>
</dbReference>
<keyword evidence="2" id="KW-0472">Membrane</keyword>
<feature type="region of interest" description="Disordered" evidence="1">
    <location>
        <begin position="138"/>
        <end position="185"/>
    </location>
</feature>
<protein>
    <submittedName>
        <fullName evidence="4">DUF2510 domain-containing protein</fullName>
    </submittedName>
</protein>
<evidence type="ECO:0000313" key="5">
    <source>
        <dbReference type="Proteomes" id="UP001163064"/>
    </source>
</evidence>
<evidence type="ECO:0000259" key="3">
    <source>
        <dbReference type="Pfam" id="PF10708"/>
    </source>
</evidence>
<proteinExistence type="predicted"/>
<dbReference type="RefSeq" id="WP_266595771.1">
    <property type="nucleotide sequence ID" value="NZ_JAPHNL010000012.1"/>
</dbReference>
<feature type="domain" description="DUF2510" evidence="3">
    <location>
        <begin position="7"/>
        <end position="43"/>
    </location>
</feature>
<evidence type="ECO:0000256" key="2">
    <source>
        <dbReference type="SAM" id="Phobius"/>
    </source>
</evidence>
<sequence>MTSQTPAGWYPDPGQVEGAPRTERWWDGGRWTDQIRPATTPPPHPPQAPAPTTPGAAPAPAPGAPPVPGATPPVPGATPYAQQPVPLAPYPAYGDYPGYSGQLPPKPRSRGRVAVAAGITVVVLAGIGVGVYALTSNGGHGKGTDKAGAQSRHPRQGAPGGGDPGGGSSPSPQAPRAPRTPLDKGYATDVVSGVALPVLDGWTGTDGAGIAGVTTGPYKCPDTPKQTCVKGGASVESATRLKLDATTAEAAAKEDILKNAKASYGGKTYGGIVQHDELQSKKVTVAGQQGYLVRWNVDTKSDIDAWVESVAFPAPDGSGRLVVVRIGVDIPTSAEDKASGPDDTSIDKIVKGIKKARITGGATGGDGKGV</sequence>
<feature type="compositionally biased region" description="Pro residues" evidence="1">
    <location>
        <begin position="39"/>
        <end position="76"/>
    </location>
</feature>
<dbReference type="InterPro" id="IPR018929">
    <property type="entry name" value="DUF2510"/>
</dbReference>
<keyword evidence="5" id="KW-1185">Reference proteome</keyword>
<dbReference type="EMBL" id="JAPHNL010000012">
    <property type="protein sequence ID" value="MCX3058608.1"/>
    <property type="molecule type" value="Genomic_DNA"/>
</dbReference>